<dbReference type="HOGENOM" id="CLU_3364238_0_0_9"/>
<protein>
    <submittedName>
        <fullName evidence="1">Uncharacterized protein</fullName>
    </submittedName>
</protein>
<accession>A7VP28</accession>
<proteinExistence type="predicted"/>
<evidence type="ECO:0000313" key="1">
    <source>
        <dbReference type="EMBL" id="EDO62908.1"/>
    </source>
</evidence>
<dbReference type="AlphaFoldDB" id="A7VP28"/>
<reference evidence="1 2" key="2">
    <citation type="submission" date="2007-08" db="EMBL/GenBank/DDBJ databases">
        <authorList>
            <person name="Fulton L."/>
            <person name="Clifton S."/>
            <person name="Fulton B."/>
            <person name="Xu J."/>
            <person name="Minx P."/>
            <person name="Pepin K.H."/>
            <person name="Johnson M."/>
            <person name="Thiruvilangam P."/>
            <person name="Bhonagiri V."/>
            <person name="Nash W.E."/>
            <person name="Wang C."/>
            <person name="Mardis E.R."/>
            <person name="Wilson R.K."/>
        </authorList>
    </citation>
    <scope>NUCLEOTIDE SEQUENCE [LARGE SCALE GENOMIC DNA]</scope>
    <source>
        <strain evidence="1 2">DSM 753</strain>
    </source>
</reference>
<comment type="caution">
    <text evidence="1">The sequence shown here is derived from an EMBL/GenBank/DDBJ whole genome shotgun (WGS) entry which is preliminary data.</text>
</comment>
<evidence type="ECO:0000313" key="2">
    <source>
        <dbReference type="Proteomes" id="UP000003490"/>
    </source>
</evidence>
<sequence>MPDIKTPIEKRPCGVTSARSFFVLKALQIAEHSVK</sequence>
<dbReference type="EMBL" id="ABCB02000011">
    <property type="protein sequence ID" value="EDO62908.1"/>
    <property type="molecule type" value="Genomic_DNA"/>
</dbReference>
<organism evidence="1 2">
    <name type="scientific">[Clostridium] leptum DSM 753</name>
    <dbReference type="NCBI Taxonomy" id="428125"/>
    <lineage>
        <taxon>Bacteria</taxon>
        <taxon>Bacillati</taxon>
        <taxon>Bacillota</taxon>
        <taxon>Clostridia</taxon>
        <taxon>Eubacteriales</taxon>
        <taxon>Oscillospiraceae</taxon>
        <taxon>Oscillospiraceae incertae sedis</taxon>
    </lineage>
</organism>
<gene>
    <name evidence="1" type="ORF">CLOLEP_00304</name>
</gene>
<dbReference type="Proteomes" id="UP000003490">
    <property type="component" value="Unassembled WGS sequence"/>
</dbReference>
<name>A7VP28_9FIRM</name>
<reference evidence="1 2" key="1">
    <citation type="submission" date="2007-08" db="EMBL/GenBank/DDBJ databases">
        <title>Draft genome sequence of Clostridium leptum (DSM 753).</title>
        <authorList>
            <person name="Sudarsanam P."/>
            <person name="Ley R."/>
            <person name="Guruge J."/>
            <person name="Turnbaugh P.J."/>
            <person name="Mahowald M."/>
            <person name="Liep D."/>
            <person name="Gordon J."/>
        </authorList>
    </citation>
    <scope>NUCLEOTIDE SEQUENCE [LARGE SCALE GENOMIC DNA]</scope>
    <source>
        <strain evidence="1 2">DSM 753</strain>
    </source>
</reference>